<organism evidence="2 3">
    <name type="scientific">Rhodococcoides kyotonense</name>
    <dbReference type="NCBI Taxonomy" id="398843"/>
    <lineage>
        <taxon>Bacteria</taxon>
        <taxon>Bacillati</taxon>
        <taxon>Actinomycetota</taxon>
        <taxon>Actinomycetes</taxon>
        <taxon>Mycobacteriales</taxon>
        <taxon>Nocardiaceae</taxon>
        <taxon>Rhodococcoides</taxon>
    </lineage>
</organism>
<dbReference type="GO" id="GO:0071111">
    <property type="term" value="F:cyclic-guanylate-specific phosphodiesterase activity"/>
    <property type="evidence" value="ECO:0007669"/>
    <property type="project" value="InterPro"/>
</dbReference>
<dbReference type="InterPro" id="IPR035919">
    <property type="entry name" value="EAL_sf"/>
</dbReference>
<dbReference type="CDD" id="cd01948">
    <property type="entry name" value="EAL"/>
    <property type="match status" value="1"/>
</dbReference>
<name>A0A177Y7P2_9NOCA</name>
<protein>
    <submittedName>
        <fullName evidence="2">EAL domain-containing protein</fullName>
    </submittedName>
</protein>
<dbReference type="EMBL" id="LVHI01000038">
    <property type="protein sequence ID" value="OAK51524.1"/>
    <property type="molecule type" value="Genomic_DNA"/>
</dbReference>
<dbReference type="InterPro" id="IPR001633">
    <property type="entry name" value="EAL_dom"/>
</dbReference>
<reference evidence="2 3" key="1">
    <citation type="submission" date="2016-03" db="EMBL/GenBank/DDBJ databases">
        <title>Genome sequence of Rhodococcus kyotonensis KB10.</title>
        <authorList>
            <person name="Jeong H."/>
            <person name="Hong C.E."/>
            <person name="Jo S.H."/>
            <person name="Park J.M."/>
        </authorList>
    </citation>
    <scope>NUCLEOTIDE SEQUENCE [LARGE SCALE GENOMIC DNA]</scope>
    <source>
        <strain evidence="2 3">KB10</strain>
    </source>
</reference>
<dbReference type="Proteomes" id="UP000077519">
    <property type="component" value="Unassembled WGS sequence"/>
</dbReference>
<keyword evidence="3" id="KW-1185">Reference proteome</keyword>
<accession>A0A177Y7P2</accession>
<evidence type="ECO:0000313" key="3">
    <source>
        <dbReference type="Proteomes" id="UP000077519"/>
    </source>
</evidence>
<dbReference type="RefSeq" id="WP_068430757.1">
    <property type="nucleotide sequence ID" value="NZ_LVHI01000038.1"/>
</dbReference>
<dbReference type="PANTHER" id="PTHR33121:SF76">
    <property type="entry name" value="SIGNALING PROTEIN"/>
    <property type="match status" value="1"/>
</dbReference>
<dbReference type="Gene3D" id="3.20.20.450">
    <property type="entry name" value="EAL domain"/>
    <property type="match status" value="1"/>
</dbReference>
<dbReference type="PANTHER" id="PTHR33121">
    <property type="entry name" value="CYCLIC DI-GMP PHOSPHODIESTERASE PDEF"/>
    <property type="match status" value="1"/>
</dbReference>
<sequence>MTVTSMSARAALVAIDAMIPSFQPVVTLDTGGVVGVEALARWPTVEGVDPAEVFALARRRGVVADVDIACRTAAVREARSSLSVRGLTLFLNVEPCGAADPVRMEAHLDTLADDLDVVLEITERGLDVDPDGLRAMVRAARRRGITIALDDVGSNWSTLEALRIVEPDIVKLDARILRHPGTIRSRRVLRAVRQHVDDASAVMVAEGIETERDRARAVDLGATLGQGWFYGRPVSISSIGDVER</sequence>
<proteinExistence type="predicted"/>
<evidence type="ECO:0000259" key="1">
    <source>
        <dbReference type="PROSITE" id="PS50883"/>
    </source>
</evidence>
<comment type="caution">
    <text evidence="2">The sequence shown here is derived from an EMBL/GenBank/DDBJ whole genome shotgun (WGS) entry which is preliminary data.</text>
</comment>
<gene>
    <name evidence="2" type="ORF">A3K89_11355</name>
</gene>
<feature type="domain" description="EAL" evidence="1">
    <location>
        <begin position="1"/>
        <end position="244"/>
    </location>
</feature>
<dbReference type="PROSITE" id="PS50883">
    <property type="entry name" value="EAL"/>
    <property type="match status" value="1"/>
</dbReference>
<dbReference type="Pfam" id="PF00563">
    <property type="entry name" value="EAL"/>
    <property type="match status" value="1"/>
</dbReference>
<dbReference type="SMART" id="SM00052">
    <property type="entry name" value="EAL"/>
    <property type="match status" value="1"/>
</dbReference>
<dbReference type="InterPro" id="IPR050706">
    <property type="entry name" value="Cyclic-di-GMP_PDE-like"/>
</dbReference>
<evidence type="ECO:0000313" key="2">
    <source>
        <dbReference type="EMBL" id="OAK51524.1"/>
    </source>
</evidence>
<dbReference type="SUPFAM" id="SSF141868">
    <property type="entry name" value="EAL domain-like"/>
    <property type="match status" value="1"/>
</dbReference>
<dbReference type="AlphaFoldDB" id="A0A177Y7P2"/>